<feature type="region of interest" description="Disordered" evidence="5">
    <location>
        <begin position="191"/>
        <end position="236"/>
    </location>
</feature>
<gene>
    <name evidence="7" type="ORF">B0A54_00906</name>
</gene>
<feature type="compositionally biased region" description="Polar residues" evidence="5">
    <location>
        <begin position="765"/>
        <end position="782"/>
    </location>
</feature>
<reference evidence="7 8" key="1">
    <citation type="submission" date="2017-03" db="EMBL/GenBank/DDBJ databases">
        <title>Genomes of endolithic fungi from Antarctica.</title>
        <authorList>
            <person name="Coleine C."/>
            <person name="Masonjones S."/>
            <person name="Stajich J.E."/>
        </authorList>
    </citation>
    <scope>NUCLEOTIDE SEQUENCE [LARGE SCALE GENOMIC DNA]</scope>
    <source>
        <strain evidence="7 8">CCFEE 5311</strain>
    </source>
</reference>
<keyword evidence="1" id="KW-0479">Metal-binding</keyword>
<evidence type="ECO:0000259" key="6">
    <source>
        <dbReference type="PROSITE" id="PS50016"/>
    </source>
</evidence>
<evidence type="ECO:0000256" key="5">
    <source>
        <dbReference type="SAM" id="MobiDB-lite"/>
    </source>
</evidence>
<feature type="domain" description="PHD-type" evidence="6">
    <location>
        <begin position="474"/>
        <end position="530"/>
    </location>
</feature>
<feature type="compositionally biased region" description="Low complexity" evidence="5">
    <location>
        <begin position="703"/>
        <end position="731"/>
    </location>
</feature>
<dbReference type="SMART" id="SM00249">
    <property type="entry name" value="PHD"/>
    <property type="match status" value="1"/>
</dbReference>
<sequence>MPRYKRTADEAQLDLPITPDVAPENVEVLRKLRNMWEFASLMQYIYLFGNIVKIDENLDIEDLEAECLKPEPSPKLARIGLQLLKYVSSHRGLTPDIFDEYTRRQYVAKAPQRNPFGEDESPTSFASMDIFNRIRVLQQLTIWTLGNVQRIRDMMPQEEDCLNWRMEPLGWDRNDNTYFVLDDNRLYRRSDIPVRPLTPPPVKPKAKSKATKSSKSRPSRSSKRRKIEEMEDVEQTEEMDLDAAAGAQDETVVTNGDHVDSKEHSGYGFTDRTWSLIAITLEEYDEFLSTVFRSRDPNEKQLHKRISDDVRPIIEKREEALRQKQLKKLREMENVQKIATAKRSTRLAGKAEKEKEDRERREAEEKKDRDLKMAHDEEDRQRRVEEGHDSRRQTREQRLKEREVKRILHEEELAKLQEAEDRAASASHEPTVETAEAEADRKRASARQAQTAKEQHKTELARMAAEDHGDGKWYFDCAVCGMHGQNLDDGSHSLACDKCGVWQHSKCHNFTPKQAEKGGFTFICKSCKRQEIAEKDRPKIPPLRLGKKGGGGSANSPQDTKRVKGESNGVSQPSRPSTSTVSVGSSKDSGLPPHVQRQLDGVYIPTNQPRPSPGPFGQLINGPSLSPHGQVQGPPGYRYPPVSNFAPPPQQPWQGSPFPPPARPLSSGYAGSASPQPLQNGARPSPGYAGTPPASQQHMINGYHPRQSPPHQQQHQYVHQQAVAAAGAHPGYAPPPQYQHQPLQQPANGGRHFQMAQPSGYPPVAQQQGHSQYHQPAPNVQYQREHPYHQQHQQRPVSAHVQHPQQHQHQPYAASPPPLMNGFQSPVKASAPLSHSPNPVLVPGAAYQQQQQQQQYMPPQSSPAAPSQPTPTIHGRPAPNLTVTPHHSQPQQQVPPSSSGGKIAEDGMSGPWPAGSQEIPRKHDRAPSFESSPMVGIDLCGKVLAAAPGLTPSPVVQRVAGQAGADAAMGVIPVKKDVVGGSGLIAGVAVNGSQGVVGGSEIAGPAGGS</sequence>
<dbReference type="PANTHER" id="PTHR14296:SF3">
    <property type="entry name" value="DIKAR, ISOFORM F"/>
    <property type="match status" value="1"/>
</dbReference>
<name>A0A4U0VHS4_9PEZI</name>
<feature type="region of interest" description="Disordered" evidence="5">
    <location>
        <begin position="415"/>
        <end position="456"/>
    </location>
</feature>
<feature type="compositionally biased region" description="Basic and acidic residues" evidence="5">
    <location>
        <begin position="349"/>
        <end position="399"/>
    </location>
</feature>
<proteinExistence type="predicted"/>
<dbReference type="InterPro" id="IPR019786">
    <property type="entry name" value="Zinc_finger_PHD-type_CS"/>
</dbReference>
<evidence type="ECO:0000256" key="4">
    <source>
        <dbReference type="PROSITE-ProRule" id="PRU00146"/>
    </source>
</evidence>
<evidence type="ECO:0000313" key="7">
    <source>
        <dbReference type="EMBL" id="TKA48770.1"/>
    </source>
</evidence>
<dbReference type="Pfam" id="PF00628">
    <property type="entry name" value="PHD"/>
    <property type="match status" value="1"/>
</dbReference>
<dbReference type="STRING" id="329885.A0A4U0VHS4"/>
<dbReference type="Gene3D" id="3.30.40.10">
    <property type="entry name" value="Zinc/RING finger domain, C3HC4 (zinc finger)"/>
    <property type="match status" value="1"/>
</dbReference>
<keyword evidence="2 4" id="KW-0863">Zinc-finger</keyword>
<feature type="compositionally biased region" description="Polar residues" evidence="5">
    <location>
        <begin position="568"/>
        <end position="588"/>
    </location>
</feature>
<dbReference type="PROSITE" id="PS01359">
    <property type="entry name" value="ZF_PHD_1"/>
    <property type="match status" value="1"/>
</dbReference>
<dbReference type="GO" id="GO:0006355">
    <property type="term" value="P:regulation of DNA-templated transcription"/>
    <property type="evidence" value="ECO:0007669"/>
    <property type="project" value="InterPro"/>
</dbReference>
<feature type="region of interest" description="Disordered" evidence="5">
    <location>
        <begin position="535"/>
        <end position="928"/>
    </location>
</feature>
<evidence type="ECO:0000313" key="8">
    <source>
        <dbReference type="Proteomes" id="UP000310066"/>
    </source>
</evidence>
<dbReference type="InterPro" id="IPR019787">
    <property type="entry name" value="Znf_PHD-finger"/>
</dbReference>
<dbReference type="InterPro" id="IPR001965">
    <property type="entry name" value="Znf_PHD"/>
</dbReference>
<evidence type="ECO:0000256" key="1">
    <source>
        <dbReference type="ARBA" id="ARBA00022723"/>
    </source>
</evidence>
<feature type="region of interest" description="Disordered" evidence="5">
    <location>
        <begin position="340"/>
        <end position="399"/>
    </location>
</feature>
<feature type="compositionally biased region" description="Low complexity" evidence="5">
    <location>
        <begin position="738"/>
        <end position="747"/>
    </location>
</feature>
<comment type="caution">
    <text evidence="7">The sequence shown here is derived from an EMBL/GenBank/DDBJ whole genome shotgun (WGS) entry which is preliminary data.</text>
</comment>
<dbReference type="Proteomes" id="UP000310066">
    <property type="component" value="Unassembled WGS sequence"/>
</dbReference>
<feature type="compositionally biased region" description="Low complexity" evidence="5">
    <location>
        <begin position="796"/>
        <end position="813"/>
    </location>
</feature>
<protein>
    <recommendedName>
        <fullName evidence="6">PHD-type domain-containing protein</fullName>
    </recommendedName>
</protein>
<dbReference type="OrthoDB" id="303107at2759"/>
<feature type="compositionally biased region" description="Low complexity" evidence="5">
    <location>
        <begin position="845"/>
        <end position="867"/>
    </location>
</feature>
<dbReference type="AlphaFoldDB" id="A0A4U0VHS4"/>
<evidence type="ECO:0000256" key="2">
    <source>
        <dbReference type="ARBA" id="ARBA00022771"/>
    </source>
</evidence>
<dbReference type="GO" id="GO:0008270">
    <property type="term" value="F:zinc ion binding"/>
    <property type="evidence" value="ECO:0007669"/>
    <property type="project" value="UniProtKB-KW"/>
</dbReference>
<keyword evidence="3" id="KW-0862">Zinc</keyword>
<dbReference type="InterPro" id="IPR013083">
    <property type="entry name" value="Znf_RING/FYVE/PHD"/>
</dbReference>
<feature type="compositionally biased region" description="Basic residues" evidence="5">
    <location>
        <begin position="204"/>
        <end position="225"/>
    </location>
</feature>
<dbReference type="InterPro" id="IPR011011">
    <property type="entry name" value="Znf_FYVE_PHD"/>
</dbReference>
<dbReference type="EMBL" id="NAJP01000003">
    <property type="protein sequence ID" value="TKA48770.1"/>
    <property type="molecule type" value="Genomic_DNA"/>
</dbReference>
<dbReference type="SUPFAM" id="SSF57903">
    <property type="entry name" value="FYVE/PHD zinc finger"/>
    <property type="match status" value="1"/>
</dbReference>
<feature type="compositionally biased region" description="Pro residues" evidence="5">
    <location>
        <begin position="646"/>
        <end position="663"/>
    </location>
</feature>
<dbReference type="PROSITE" id="PS50016">
    <property type="entry name" value="ZF_PHD_2"/>
    <property type="match status" value="1"/>
</dbReference>
<dbReference type="GO" id="GO:0031213">
    <property type="term" value="C:RSF complex"/>
    <property type="evidence" value="ECO:0007669"/>
    <property type="project" value="InterPro"/>
</dbReference>
<dbReference type="InterPro" id="IPR028938">
    <property type="entry name" value="Rsf1-like"/>
</dbReference>
<organism evidence="7 8">
    <name type="scientific">Friedmanniomyces endolithicus</name>
    <dbReference type="NCBI Taxonomy" id="329885"/>
    <lineage>
        <taxon>Eukaryota</taxon>
        <taxon>Fungi</taxon>
        <taxon>Dikarya</taxon>
        <taxon>Ascomycota</taxon>
        <taxon>Pezizomycotina</taxon>
        <taxon>Dothideomycetes</taxon>
        <taxon>Dothideomycetidae</taxon>
        <taxon>Mycosphaerellales</taxon>
        <taxon>Teratosphaeriaceae</taxon>
        <taxon>Friedmanniomyces</taxon>
    </lineage>
</organism>
<accession>A0A4U0VHS4</accession>
<feature type="compositionally biased region" description="Low complexity" evidence="5">
    <location>
        <begin position="882"/>
        <end position="899"/>
    </location>
</feature>
<evidence type="ECO:0000256" key="3">
    <source>
        <dbReference type="ARBA" id="ARBA00022833"/>
    </source>
</evidence>
<dbReference type="PANTHER" id="PTHR14296">
    <property type="entry name" value="REMODELING AND SPACING FACTOR 1"/>
    <property type="match status" value="1"/>
</dbReference>